<dbReference type="PANTHER" id="PTHR43065:SF46">
    <property type="entry name" value="C4-DICARBOXYLATE TRANSPORT SENSOR PROTEIN DCTB"/>
    <property type="match status" value="1"/>
</dbReference>
<organism evidence="13 14">
    <name type="scientific">Rufibacter hautae</name>
    <dbReference type="NCBI Taxonomy" id="2595005"/>
    <lineage>
        <taxon>Bacteria</taxon>
        <taxon>Pseudomonadati</taxon>
        <taxon>Bacteroidota</taxon>
        <taxon>Cytophagia</taxon>
        <taxon>Cytophagales</taxon>
        <taxon>Hymenobacteraceae</taxon>
        <taxon>Rufibacter</taxon>
    </lineage>
</organism>
<evidence type="ECO:0000259" key="11">
    <source>
        <dbReference type="PROSITE" id="PS50109"/>
    </source>
</evidence>
<keyword evidence="5" id="KW-0808">Transferase</keyword>
<evidence type="ECO:0000313" key="13">
    <source>
        <dbReference type="EMBL" id="KAA3439125.1"/>
    </source>
</evidence>
<name>A0A5B6TIC6_9BACT</name>
<dbReference type="PRINTS" id="PR00344">
    <property type="entry name" value="BCTRLSENSOR"/>
</dbReference>
<dbReference type="Pfam" id="PF02518">
    <property type="entry name" value="HATPase_c"/>
    <property type="match status" value="1"/>
</dbReference>
<dbReference type="SUPFAM" id="SSF55874">
    <property type="entry name" value="ATPase domain of HSP90 chaperone/DNA topoisomerase II/histidine kinase"/>
    <property type="match status" value="1"/>
</dbReference>
<dbReference type="SMART" id="SM00388">
    <property type="entry name" value="HisKA"/>
    <property type="match status" value="1"/>
</dbReference>
<evidence type="ECO:0000256" key="3">
    <source>
        <dbReference type="ARBA" id="ARBA00012438"/>
    </source>
</evidence>
<protein>
    <recommendedName>
        <fullName evidence="3">histidine kinase</fullName>
        <ecNumber evidence="3">2.7.13.3</ecNumber>
    </recommendedName>
</protein>
<feature type="transmembrane region" description="Helical" evidence="10">
    <location>
        <begin position="339"/>
        <end position="360"/>
    </location>
</feature>
<feature type="domain" description="HAMP" evidence="12">
    <location>
        <begin position="923"/>
        <end position="975"/>
    </location>
</feature>
<dbReference type="SUPFAM" id="SSF47384">
    <property type="entry name" value="Homodimeric domain of signal transducing histidine kinase"/>
    <property type="match status" value="1"/>
</dbReference>
<dbReference type="InterPro" id="IPR005467">
    <property type="entry name" value="His_kinase_dom"/>
</dbReference>
<dbReference type="InterPro" id="IPR003660">
    <property type="entry name" value="HAMP_dom"/>
</dbReference>
<dbReference type="InterPro" id="IPR036890">
    <property type="entry name" value="HATPase_C_sf"/>
</dbReference>
<evidence type="ECO:0000259" key="12">
    <source>
        <dbReference type="PROSITE" id="PS50885"/>
    </source>
</evidence>
<accession>A0A5B6TIC6</accession>
<keyword evidence="10" id="KW-1133">Transmembrane helix</keyword>
<feature type="transmembrane region" description="Helical" evidence="10">
    <location>
        <begin position="693"/>
        <end position="713"/>
    </location>
</feature>
<sequence length="1205" mass="136324">MSIQRDLLEAPEKQMVEEVEDRLHGLMQETEQEMAAVSKSLAPDSGFFSRNLPKTNVPLFVYRQNKLLFWSEHSLRPELDPRYLTKHQQVVENRFGRFIVLRQQPGRNYTVLAVIPLEVRYGISNAYLRSGLNPQIFEDHVAAIQPEKGGAAIPIADAEGNYLFSLQVLEPGQWLHAGILTLGLYVLSIVAALLCLVTLYQRLRKSGQKVAALWTIILGLLVLRVLMLLAQFPNNIQDLELFSPRVYAAAWWSPSLGDLLLNEVCFFTIALLVYRFALPIPFRSVFQKTAQKQLWSCIVIGVVMTVLIISWYETYRSLFVNSQPNLDITQNIQFGTEKLLLYLVMVLHTLALSWILRLLLNALPFTASGKLTFAYTWMTVLVLALGWAFWRDAPSGNWIVLFASATLVGWEQLHQRLGMRAGIYSSIFMVNILSASLGAAALYDLYAVQLRADKQRIASQLLKDRDDLTEYLLAQAAQDISQDPLIRHIFNSPWGKLNTVEQKIRRHHLRAITENYSVTVRMFDFTGESFNDLDSLSNLEAYAQRWGPRSKSTNQRGQLLVGSESDPGRFTYLQEIRVPVDFQQWVTVVLEVSPKVTAPNSVLPELLVERKSSQENTIPSSSYALRKGNRWLKTEGYFEYSQLFSSNLFNIPQLYSQGLSIADYHHLGARSNNGTVALVSTPAYGARSWLSNFSFLFLLHTFSLFSLLLLVMLYRGHLIDTILSTFGTKIQLFLNLGVLVPLVLVSITIGSLVTNSYRQDLIRGYTDQGDFVRQNILTSNWGANLFKGRADSLARRINRLAMVAQAELNIYNAEGELRISSQPALFEAGVLSTRLNPKAYEVLKEQGLNRVLLEEKAGTLPYSTIYVPLRDRPTNSPQGYLAIPFFDSEKELNTKLIQLITTILNIFTVLFLLFVLMSYVATRALTVPLQLLTERLKRTSLTGSNEKLVYQSRDEIGLLVHEYNQMLQKLEESKRELALREKEAAWKEMARQVAHEIKNPLTPMKLSLQYLRKAMQDGRGNIEELVEKISNTMITQIDVLSDIATSFSNFTAMPDLKLETLELNGLIRRTTDLHLNPQQHRVEVTFPQELVYVRADENQLIRIFNNLLLNALQAVPSSETPEIKVSMELVDAQWALVAVQDNGTGIPAEVQHKIFVPNFSTKYSGSGIGLAVVKKGVEAIGGSIWFETQENVGTTFFLKLPVVQP</sequence>
<dbReference type="CDD" id="cd00075">
    <property type="entry name" value="HATPase"/>
    <property type="match status" value="1"/>
</dbReference>
<dbReference type="SMART" id="SM00304">
    <property type="entry name" value="HAMP"/>
    <property type="match status" value="1"/>
</dbReference>
<keyword evidence="4" id="KW-0597">Phosphoprotein</keyword>
<dbReference type="InterPro" id="IPR004358">
    <property type="entry name" value="Sig_transdc_His_kin-like_C"/>
</dbReference>
<evidence type="ECO:0000256" key="8">
    <source>
        <dbReference type="ARBA" id="ARBA00022840"/>
    </source>
</evidence>
<keyword evidence="6" id="KW-0547">Nucleotide-binding</keyword>
<evidence type="ECO:0000256" key="2">
    <source>
        <dbReference type="ARBA" id="ARBA00004370"/>
    </source>
</evidence>
<evidence type="ECO:0000256" key="10">
    <source>
        <dbReference type="SAM" id="Phobius"/>
    </source>
</evidence>
<dbReference type="RefSeq" id="WP_149088771.1">
    <property type="nucleotide sequence ID" value="NZ_VKKY01000001.1"/>
</dbReference>
<feature type="transmembrane region" description="Helical" evidence="10">
    <location>
        <begin position="211"/>
        <end position="230"/>
    </location>
</feature>
<dbReference type="PROSITE" id="PS50109">
    <property type="entry name" value="HIS_KIN"/>
    <property type="match status" value="1"/>
</dbReference>
<evidence type="ECO:0000256" key="1">
    <source>
        <dbReference type="ARBA" id="ARBA00000085"/>
    </source>
</evidence>
<evidence type="ECO:0000256" key="9">
    <source>
        <dbReference type="ARBA" id="ARBA00023012"/>
    </source>
</evidence>
<dbReference type="PANTHER" id="PTHR43065">
    <property type="entry name" value="SENSOR HISTIDINE KINASE"/>
    <property type="match status" value="1"/>
</dbReference>
<gene>
    <name evidence="13" type="ORF">FOA19_00095</name>
</gene>
<comment type="subcellular location">
    <subcellularLocation>
        <location evidence="2">Membrane</location>
    </subcellularLocation>
</comment>
<comment type="caution">
    <text evidence="13">The sequence shown here is derived from an EMBL/GenBank/DDBJ whole genome shotgun (WGS) entry which is preliminary data.</text>
</comment>
<keyword evidence="14" id="KW-1185">Reference proteome</keyword>
<comment type="catalytic activity">
    <reaction evidence="1">
        <text>ATP + protein L-histidine = ADP + protein N-phospho-L-histidine.</text>
        <dbReference type="EC" id="2.7.13.3"/>
    </reaction>
</comment>
<evidence type="ECO:0000256" key="6">
    <source>
        <dbReference type="ARBA" id="ARBA00022741"/>
    </source>
</evidence>
<dbReference type="InterPro" id="IPR003594">
    <property type="entry name" value="HATPase_dom"/>
</dbReference>
<dbReference type="Gene3D" id="1.10.287.130">
    <property type="match status" value="1"/>
</dbReference>
<keyword evidence="10" id="KW-0812">Transmembrane</keyword>
<feature type="transmembrane region" description="Helical" evidence="10">
    <location>
        <begin position="174"/>
        <end position="199"/>
    </location>
</feature>
<dbReference type="EMBL" id="VKKY01000001">
    <property type="protein sequence ID" value="KAA3439125.1"/>
    <property type="molecule type" value="Genomic_DNA"/>
</dbReference>
<feature type="transmembrane region" description="Helical" evidence="10">
    <location>
        <begin position="294"/>
        <end position="312"/>
    </location>
</feature>
<keyword evidence="9" id="KW-0902">Two-component regulatory system</keyword>
<keyword evidence="8" id="KW-0067">ATP-binding</keyword>
<dbReference type="EC" id="2.7.13.3" evidence="3"/>
<feature type="transmembrane region" description="Helical" evidence="10">
    <location>
        <begin position="733"/>
        <end position="753"/>
    </location>
</feature>
<dbReference type="Gene3D" id="3.30.565.10">
    <property type="entry name" value="Histidine kinase-like ATPase, C-terminal domain"/>
    <property type="match status" value="1"/>
</dbReference>
<dbReference type="InterPro" id="IPR003661">
    <property type="entry name" value="HisK_dim/P_dom"/>
</dbReference>
<feature type="transmembrane region" description="Helical" evidence="10">
    <location>
        <begin position="896"/>
        <end position="921"/>
    </location>
</feature>
<dbReference type="CDD" id="cd00082">
    <property type="entry name" value="HisKA"/>
    <property type="match status" value="1"/>
</dbReference>
<dbReference type="AlphaFoldDB" id="A0A5B6TIC6"/>
<evidence type="ECO:0000256" key="4">
    <source>
        <dbReference type="ARBA" id="ARBA00022553"/>
    </source>
</evidence>
<reference evidence="13 14" key="1">
    <citation type="submission" date="2019-07" db="EMBL/GenBank/DDBJ databases">
        <title>Rufibacter sp. nov., isolated from lake sediment.</title>
        <authorList>
            <person name="Qu J.-H."/>
        </authorList>
    </citation>
    <scope>NUCLEOTIDE SEQUENCE [LARGE SCALE GENOMIC DNA]</scope>
    <source>
        <strain evidence="13 14">NBS58-1</strain>
    </source>
</reference>
<dbReference type="Gene3D" id="6.10.340.10">
    <property type="match status" value="1"/>
</dbReference>
<evidence type="ECO:0000313" key="14">
    <source>
        <dbReference type="Proteomes" id="UP000324133"/>
    </source>
</evidence>
<dbReference type="GO" id="GO:0005524">
    <property type="term" value="F:ATP binding"/>
    <property type="evidence" value="ECO:0007669"/>
    <property type="project" value="UniProtKB-KW"/>
</dbReference>
<evidence type="ECO:0000256" key="5">
    <source>
        <dbReference type="ARBA" id="ARBA00022679"/>
    </source>
</evidence>
<dbReference type="SMART" id="SM00387">
    <property type="entry name" value="HATPase_c"/>
    <property type="match status" value="1"/>
</dbReference>
<dbReference type="OrthoDB" id="9776727at2"/>
<feature type="transmembrane region" description="Helical" evidence="10">
    <location>
        <begin position="372"/>
        <end position="390"/>
    </location>
</feature>
<feature type="transmembrane region" description="Helical" evidence="10">
    <location>
        <begin position="423"/>
        <end position="446"/>
    </location>
</feature>
<keyword evidence="7 13" id="KW-0418">Kinase</keyword>
<evidence type="ECO:0000256" key="7">
    <source>
        <dbReference type="ARBA" id="ARBA00022777"/>
    </source>
</evidence>
<dbReference type="PROSITE" id="PS50885">
    <property type="entry name" value="HAMP"/>
    <property type="match status" value="1"/>
</dbReference>
<dbReference type="CDD" id="cd06225">
    <property type="entry name" value="HAMP"/>
    <property type="match status" value="1"/>
</dbReference>
<dbReference type="InterPro" id="IPR036097">
    <property type="entry name" value="HisK_dim/P_sf"/>
</dbReference>
<feature type="domain" description="Histidine kinase" evidence="11">
    <location>
        <begin position="992"/>
        <end position="1204"/>
    </location>
</feature>
<proteinExistence type="predicted"/>
<dbReference type="GO" id="GO:0016020">
    <property type="term" value="C:membrane"/>
    <property type="evidence" value="ECO:0007669"/>
    <property type="project" value="UniProtKB-SubCell"/>
</dbReference>
<keyword evidence="10" id="KW-0472">Membrane</keyword>
<dbReference type="GO" id="GO:0000155">
    <property type="term" value="F:phosphorelay sensor kinase activity"/>
    <property type="evidence" value="ECO:0007669"/>
    <property type="project" value="InterPro"/>
</dbReference>
<dbReference type="Proteomes" id="UP000324133">
    <property type="component" value="Unassembled WGS sequence"/>
</dbReference>